<keyword evidence="2" id="KW-0812">Transmembrane</keyword>
<feature type="transmembrane region" description="Helical" evidence="2">
    <location>
        <begin position="68"/>
        <end position="88"/>
    </location>
</feature>
<keyword evidence="4" id="KW-1185">Reference proteome</keyword>
<dbReference type="HOGENOM" id="CLU_1761815_0_0_1"/>
<feature type="compositionally biased region" description="Acidic residues" evidence="1">
    <location>
        <begin position="14"/>
        <end position="32"/>
    </location>
</feature>
<proteinExistence type="predicted"/>
<name>A2Y7E6_ORYSI</name>
<accession>A2Y7E6</accession>
<feature type="region of interest" description="Disordered" evidence="1">
    <location>
        <begin position="1"/>
        <end position="33"/>
    </location>
</feature>
<dbReference type="EMBL" id="CM000130">
    <property type="protein sequence ID" value="EAY99006.1"/>
    <property type="molecule type" value="Genomic_DNA"/>
</dbReference>
<evidence type="ECO:0000256" key="2">
    <source>
        <dbReference type="SAM" id="Phobius"/>
    </source>
</evidence>
<sequence length="148" mass="16825">MELPGSSSDNAAAADDDSDSASGDDDDDDDDVDLRRLNLSRPCPIFSSGRAITDDASASHHGRGEAKLHHFFFFSVSFPSVFFACLAWKFRDVPNMEHEIFIAASGWSWDEIYTYKWNRRDPVRLCPLSQGEKWELRQKSRCKLSMEL</sequence>
<evidence type="ECO:0000313" key="4">
    <source>
        <dbReference type="Proteomes" id="UP000007015"/>
    </source>
</evidence>
<dbReference type="Gramene" id="BGIOSGA020350-TA">
    <property type="protein sequence ID" value="BGIOSGA020350-PA"/>
    <property type="gene ID" value="BGIOSGA020350"/>
</dbReference>
<evidence type="ECO:0000313" key="3">
    <source>
        <dbReference type="EMBL" id="EAY99006.1"/>
    </source>
</evidence>
<dbReference type="AlphaFoldDB" id="A2Y7E6"/>
<keyword evidence="2" id="KW-1133">Transmembrane helix</keyword>
<keyword evidence="2" id="KW-0472">Membrane</keyword>
<feature type="compositionally biased region" description="Low complexity" evidence="1">
    <location>
        <begin position="1"/>
        <end position="13"/>
    </location>
</feature>
<gene>
    <name evidence="3" type="ORF">OsI_20965</name>
</gene>
<evidence type="ECO:0000256" key="1">
    <source>
        <dbReference type="SAM" id="MobiDB-lite"/>
    </source>
</evidence>
<dbReference type="Proteomes" id="UP000007015">
    <property type="component" value="Chromosome 5"/>
</dbReference>
<reference evidence="3 4" key="1">
    <citation type="journal article" date="2005" name="PLoS Biol.">
        <title>The genomes of Oryza sativa: a history of duplications.</title>
        <authorList>
            <person name="Yu J."/>
            <person name="Wang J."/>
            <person name="Lin W."/>
            <person name="Li S."/>
            <person name="Li H."/>
            <person name="Zhou J."/>
            <person name="Ni P."/>
            <person name="Dong W."/>
            <person name="Hu S."/>
            <person name="Zeng C."/>
            <person name="Zhang J."/>
            <person name="Zhang Y."/>
            <person name="Li R."/>
            <person name="Xu Z."/>
            <person name="Li S."/>
            <person name="Li X."/>
            <person name="Zheng H."/>
            <person name="Cong L."/>
            <person name="Lin L."/>
            <person name="Yin J."/>
            <person name="Geng J."/>
            <person name="Li G."/>
            <person name="Shi J."/>
            <person name="Liu J."/>
            <person name="Lv H."/>
            <person name="Li J."/>
            <person name="Wang J."/>
            <person name="Deng Y."/>
            <person name="Ran L."/>
            <person name="Shi X."/>
            <person name="Wang X."/>
            <person name="Wu Q."/>
            <person name="Li C."/>
            <person name="Ren X."/>
            <person name="Wang J."/>
            <person name="Wang X."/>
            <person name="Li D."/>
            <person name="Liu D."/>
            <person name="Zhang X."/>
            <person name="Ji Z."/>
            <person name="Zhao W."/>
            <person name="Sun Y."/>
            <person name="Zhang Z."/>
            <person name="Bao J."/>
            <person name="Han Y."/>
            <person name="Dong L."/>
            <person name="Ji J."/>
            <person name="Chen P."/>
            <person name="Wu S."/>
            <person name="Liu J."/>
            <person name="Xiao Y."/>
            <person name="Bu D."/>
            <person name="Tan J."/>
            <person name="Yang L."/>
            <person name="Ye C."/>
            <person name="Zhang J."/>
            <person name="Xu J."/>
            <person name="Zhou Y."/>
            <person name="Yu Y."/>
            <person name="Zhang B."/>
            <person name="Zhuang S."/>
            <person name="Wei H."/>
            <person name="Liu B."/>
            <person name="Lei M."/>
            <person name="Yu H."/>
            <person name="Li Y."/>
            <person name="Xu H."/>
            <person name="Wei S."/>
            <person name="He X."/>
            <person name="Fang L."/>
            <person name="Zhang Z."/>
            <person name="Zhang Y."/>
            <person name="Huang X."/>
            <person name="Su Z."/>
            <person name="Tong W."/>
            <person name="Li J."/>
            <person name="Tong Z."/>
            <person name="Li S."/>
            <person name="Ye J."/>
            <person name="Wang L."/>
            <person name="Fang L."/>
            <person name="Lei T."/>
            <person name="Chen C."/>
            <person name="Chen H."/>
            <person name="Xu Z."/>
            <person name="Li H."/>
            <person name="Huang H."/>
            <person name="Zhang F."/>
            <person name="Xu H."/>
            <person name="Li N."/>
            <person name="Zhao C."/>
            <person name="Li S."/>
            <person name="Dong L."/>
            <person name="Huang Y."/>
            <person name="Li L."/>
            <person name="Xi Y."/>
            <person name="Qi Q."/>
            <person name="Li W."/>
            <person name="Zhang B."/>
            <person name="Hu W."/>
            <person name="Zhang Y."/>
            <person name="Tian X."/>
            <person name="Jiao Y."/>
            <person name="Liang X."/>
            <person name="Jin J."/>
            <person name="Gao L."/>
            <person name="Zheng W."/>
            <person name="Hao B."/>
            <person name="Liu S."/>
            <person name="Wang W."/>
            <person name="Yuan L."/>
            <person name="Cao M."/>
            <person name="McDermott J."/>
            <person name="Samudrala R."/>
            <person name="Wang J."/>
            <person name="Wong G.K."/>
            <person name="Yang H."/>
        </authorList>
    </citation>
    <scope>NUCLEOTIDE SEQUENCE [LARGE SCALE GENOMIC DNA]</scope>
    <source>
        <strain evidence="4">cv. 93-11</strain>
    </source>
</reference>
<protein>
    <submittedName>
        <fullName evidence="3">Uncharacterized protein</fullName>
    </submittedName>
</protein>
<organism evidence="3 4">
    <name type="scientific">Oryza sativa subsp. indica</name>
    <name type="common">Rice</name>
    <dbReference type="NCBI Taxonomy" id="39946"/>
    <lineage>
        <taxon>Eukaryota</taxon>
        <taxon>Viridiplantae</taxon>
        <taxon>Streptophyta</taxon>
        <taxon>Embryophyta</taxon>
        <taxon>Tracheophyta</taxon>
        <taxon>Spermatophyta</taxon>
        <taxon>Magnoliopsida</taxon>
        <taxon>Liliopsida</taxon>
        <taxon>Poales</taxon>
        <taxon>Poaceae</taxon>
        <taxon>BOP clade</taxon>
        <taxon>Oryzoideae</taxon>
        <taxon>Oryzeae</taxon>
        <taxon>Oryzinae</taxon>
        <taxon>Oryza</taxon>
        <taxon>Oryza sativa</taxon>
    </lineage>
</organism>